<dbReference type="SMART" id="SM00552">
    <property type="entry name" value="ADEAMc"/>
    <property type="match status" value="1"/>
</dbReference>
<dbReference type="InterPro" id="IPR002466">
    <property type="entry name" value="A_deamin"/>
</dbReference>
<dbReference type="Pfam" id="PF02137">
    <property type="entry name" value="A_deamin"/>
    <property type="match status" value="1"/>
</dbReference>
<dbReference type="GO" id="GO:0043829">
    <property type="term" value="F:tRNA-specific adenosine-37 deaminase activity"/>
    <property type="evidence" value="ECO:0007669"/>
    <property type="project" value="TreeGrafter"/>
</dbReference>
<organism evidence="2 3">
    <name type="scientific">Viridothelium virens</name>
    <name type="common">Speckled blister lichen</name>
    <name type="synonym">Trypethelium virens</name>
    <dbReference type="NCBI Taxonomy" id="1048519"/>
    <lineage>
        <taxon>Eukaryota</taxon>
        <taxon>Fungi</taxon>
        <taxon>Dikarya</taxon>
        <taxon>Ascomycota</taxon>
        <taxon>Pezizomycotina</taxon>
        <taxon>Dothideomycetes</taxon>
        <taxon>Dothideomycetes incertae sedis</taxon>
        <taxon>Trypetheliales</taxon>
        <taxon>Trypetheliaceae</taxon>
        <taxon>Viridothelium</taxon>
    </lineage>
</organism>
<evidence type="ECO:0000313" key="2">
    <source>
        <dbReference type="EMBL" id="KAF2231333.1"/>
    </source>
</evidence>
<dbReference type="Proteomes" id="UP000800092">
    <property type="component" value="Unassembled WGS sequence"/>
</dbReference>
<dbReference type="GO" id="GO:0002100">
    <property type="term" value="P:tRNA wobble adenosine to inosine editing"/>
    <property type="evidence" value="ECO:0007669"/>
    <property type="project" value="InterPro"/>
</dbReference>
<dbReference type="AlphaFoldDB" id="A0A6A6H185"/>
<dbReference type="OrthoDB" id="10268011at2759"/>
<dbReference type="PROSITE" id="PS50141">
    <property type="entry name" value="A_DEAMIN_EDITASE"/>
    <property type="match status" value="1"/>
</dbReference>
<evidence type="ECO:0000259" key="1">
    <source>
        <dbReference type="PROSITE" id="PS50141"/>
    </source>
</evidence>
<accession>A0A6A6H185</accession>
<keyword evidence="3" id="KW-1185">Reference proteome</keyword>
<sequence length="410" mass="45578">MSPISISPNSVADCVLATFDRLPAKRKPRHRDEKSKEWVPLSGIVLSRNGGPLQCVAIGTGMKCLPAAKVAQADGNILHDWHAETVAIRAFNRFLIQECAALVSDGLSSSKCLVPRSKDIQTTTDYQPFQIHEDVRIYMYCSEAPCGDASMELTMEAQQDATPWSARAQPIDGFDMEEMSLLGRGHFSELGIVRRKPSRPDAPATLSKSCTDKLALKQCTSLLISLTTLLVHPRNAYISSLILPASQHVPQAISRALSVLGRFDNLNSHRDWSGGYRFYPFRVETTTREFAFSRRGAKNGQRIVPSNLGLVWTPDWEETLVGGVIQGRKQGDPRGASKICRRGMSKAVVETITAIERTNFAKKTAKEGTYGMLKNAQTFEDRIRVKQDVRREVLQGWVQNKGDEDFELNV</sequence>
<dbReference type="PANTHER" id="PTHR47803">
    <property type="entry name" value="TRNA-SPECIFIC ADENOSINE DEAMINASE 1"/>
    <property type="match status" value="1"/>
</dbReference>
<proteinExistence type="predicted"/>
<dbReference type="GO" id="GO:0003723">
    <property type="term" value="F:RNA binding"/>
    <property type="evidence" value="ECO:0007669"/>
    <property type="project" value="InterPro"/>
</dbReference>
<protein>
    <recommendedName>
        <fullName evidence="1">A to I editase domain-containing protein</fullName>
    </recommendedName>
</protein>
<dbReference type="InterPro" id="IPR042935">
    <property type="entry name" value="Tad1"/>
</dbReference>
<feature type="domain" description="A to I editase" evidence="1">
    <location>
        <begin position="57"/>
        <end position="376"/>
    </location>
</feature>
<gene>
    <name evidence="2" type="ORF">EV356DRAFT_507088</name>
</gene>
<dbReference type="EMBL" id="ML991828">
    <property type="protein sequence ID" value="KAF2231333.1"/>
    <property type="molecule type" value="Genomic_DNA"/>
</dbReference>
<evidence type="ECO:0000313" key="3">
    <source>
        <dbReference type="Proteomes" id="UP000800092"/>
    </source>
</evidence>
<reference evidence="2" key="1">
    <citation type="journal article" date="2020" name="Stud. Mycol.">
        <title>101 Dothideomycetes genomes: a test case for predicting lifestyles and emergence of pathogens.</title>
        <authorList>
            <person name="Haridas S."/>
            <person name="Albert R."/>
            <person name="Binder M."/>
            <person name="Bloem J."/>
            <person name="Labutti K."/>
            <person name="Salamov A."/>
            <person name="Andreopoulos B."/>
            <person name="Baker S."/>
            <person name="Barry K."/>
            <person name="Bills G."/>
            <person name="Bluhm B."/>
            <person name="Cannon C."/>
            <person name="Castanera R."/>
            <person name="Culley D."/>
            <person name="Daum C."/>
            <person name="Ezra D."/>
            <person name="Gonzalez J."/>
            <person name="Henrissat B."/>
            <person name="Kuo A."/>
            <person name="Liang C."/>
            <person name="Lipzen A."/>
            <person name="Lutzoni F."/>
            <person name="Magnuson J."/>
            <person name="Mondo S."/>
            <person name="Nolan M."/>
            <person name="Ohm R."/>
            <person name="Pangilinan J."/>
            <person name="Park H.-J."/>
            <person name="Ramirez L."/>
            <person name="Alfaro M."/>
            <person name="Sun H."/>
            <person name="Tritt A."/>
            <person name="Yoshinaga Y."/>
            <person name="Zwiers L.-H."/>
            <person name="Turgeon B."/>
            <person name="Goodwin S."/>
            <person name="Spatafora J."/>
            <person name="Crous P."/>
            <person name="Grigoriev I."/>
        </authorList>
    </citation>
    <scope>NUCLEOTIDE SEQUENCE</scope>
    <source>
        <strain evidence="2">Tuck. ex Michener</strain>
    </source>
</reference>
<dbReference type="PANTHER" id="PTHR47803:SF1">
    <property type="entry name" value="TRNA-SPECIFIC ADENOSINE DEAMINASE 1"/>
    <property type="match status" value="1"/>
</dbReference>
<name>A0A6A6H185_VIRVR</name>